<gene>
    <name evidence="2" type="ORF">A2786_05355</name>
</gene>
<evidence type="ECO:0000313" key="2">
    <source>
        <dbReference type="EMBL" id="OGY18887.1"/>
    </source>
</evidence>
<dbReference type="NCBIfam" id="NF005560">
    <property type="entry name" value="PRK07233.1"/>
    <property type="match status" value="1"/>
</dbReference>
<proteinExistence type="predicted"/>
<comment type="caution">
    <text evidence="2">The sequence shown here is derived from an EMBL/GenBank/DDBJ whole genome shotgun (WGS) entry which is preliminary data.</text>
</comment>
<feature type="domain" description="Amine oxidase" evidence="1">
    <location>
        <begin position="10"/>
        <end position="397"/>
    </location>
</feature>
<dbReference type="Proteomes" id="UP000179233">
    <property type="component" value="Unassembled WGS sequence"/>
</dbReference>
<dbReference type="EMBL" id="MHCJ01000003">
    <property type="protein sequence ID" value="OGY18887.1"/>
    <property type="molecule type" value="Genomic_DNA"/>
</dbReference>
<dbReference type="Gene3D" id="3.50.50.60">
    <property type="entry name" value="FAD/NAD(P)-binding domain"/>
    <property type="match status" value="1"/>
</dbReference>
<dbReference type="PANTHER" id="PTHR42923:SF46">
    <property type="entry name" value="AMINE OXIDASE"/>
    <property type="match status" value="1"/>
</dbReference>
<sequence length="423" mass="47711">MRVAIVGAGFTGLTSALRLSQAGESVSLFEASDAPGGLASGLSRPGWEWPVERFYHHIFTNDAAIIRLAHEVSWPPLFFHPETSVYFEDRIYPFDSVLDLLRFPHLSLASKVRMGATLGFLKALPFWKPLERFTADRFLRFTMGSAGYTTIWEPLLIGKFGPFAPSVNAAWFWARVFKRTARLGYFRRGFQGLADQIVDSITKRGGRVLTNHPVENVSVSKKGFVVRSASREQLFDRVLFTTSTSLFLRLFPALPDRYRSGLQQLASVDALVLLLVLRKPFMEGVYWLNVLSRSLPFLVLIEHTNMIDSKYYGGNHLLYLGTYLPATDPLLHRSPSFLRHLAIRQLLAIRNDFDPSNITSCFVFRGPQAQPVVPVSYSSILPTISTPIPNLYLGNMNLVYPWDRGTNYAVELGEKLARVILHP</sequence>
<dbReference type="GO" id="GO:0016491">
    <property type="term" value="F:oxidoreductase activity"/>
    <property type="evidence" value="ECO:0007669"/>
    <property type="project" value="InterPro"/>
</dbReference>
<dbReference type="PRINTS" id="PR00419">
    <property type="entry name" value="ADXRDTASE"/>
</dbReference>
<accession>A0A1G1VUK5</accession>
<evidence type="ECO:0000259" key="1">
    <source>
        <dbReference type="Pfam" id="PF01593"/>
    </source>
</evidence>
<dbReference type="PANTHER" id="PTHR42923">
    <property type="entry name" value="PROTOPORPHYRINOGEN OXIDASE"/>
    <property type="match status" value="1"/>
</dbReference>
<dbReference type="SUPFAM" id="SSF51905">
    <property type="entry name" value="FAD/NAD(P)-binding domain"/>
    <property type="match status" value="1"/>
</dbReference>
<dbReference type="InterPro" id="IPR036188">
    <property type="entry name" value="FAD/NAD-bd_sf"/>
</dbReference>
<dbReference type="InterPro" id="IPR002937">
    <property type="entry name" value="Amino_oxidase"/>
</dbReference>
<protein>
    <recommendedName>
        <fullName evidence="1">Amine oxidase domain-containing protein</fullName>
    </recommendedName>
</protein>
<organism evidence="2 3">
    <name type="scientific">Candidatus Chisholmbacteria bacterium RIFCSPHIGHO2_01_FULL_52_32</name>
    <dbReference type="NCBI Taxonomy" id="1797591"/>
    <lineage>
        <taxon>Bacteria</taxon>
        <taxon>Candidatus Chisholmiibacteriota</taxon>
    </lineage>
</organism>
<name>A0A1G1VUK5_9BACT</name>
<dbReference type="Pfam" id="PF01593">
    <property type="entry name" value="Amino_oxidase"/>
    <property type="match status" value="1"/>
</dbReference>
<dbReference type="AlphaFoldDB" id="A0A1G1VUK5"/>
<evidence type="ECO:0000313" key="3">
    <source>
        <dbReference type="Proteomes" id="UP000179233"/>
    </source>
</evidence>
<reference evidence="2 3" key="1">
    <citation type="journal article" date="2016" name="Nat. Commun.">
        <title>Thousands of microbial genomes shed light on interconnected biogeochemical processes in an aquifer system.</title>
        <authorList>
            <person name="Anantharaman K."/>
            <person name="Brown C.T."/>
            <person name="Hug L.A."/>
            <person name="Sharon I."/>
            <person name="Castelle C.J."/>
            <person name="Probst A.J."/>
            <person name="Thomas B.C."/>
            <person name="Singh A."/>
            <person name="Wilkins M.J."/>
            <person name="Karaoz U."/>
            <person name="Brodie E.L."/>
            <person name="Williams K.H."/>
            <person name="Hubbard S.S."/>
            <person name="Banfield J.F."/>
        </authorList>
    </citation>
    <scope>NUCLEOTIDE SEQUENCE [LARGE SCALE GENOMIC DNA]</scope>
</reference>
<dbReference type="InterPro" id="IPR050464">
    <property type="entry name" value="Zeta_carotene_desat/Oxidored"/>
</dbReference>